<dbReference type="Proteomes" id="UP000015102">
    <property type="component" value="Unassembled WGS sequence"/>
</dbReference>
<dbReference type="PROSITE" id="PS51335">
    <property type="entry name" value="ELMO"/>
    <property type="match status" value="1"/>
</dbReference>
<name>T1H331_MEGSC</name>
<dbReference type="STRING" id="36166.T1H331"/>
<dbReference type="InterPro" id="IPR006816">
    <property type="entry name" value="ELMO_dom"/>
</dbReference>
<dbReference type="EnsemblMetazoa" id="MESCA010643-RA">
    <property type="protein sequence ID" value="MESCA010643-PA"/>
    <property type="gene ID" value="MESCA010643"/>
</dbReference>
<dbReference type="EMBL" id="CAQQ02380382">
    <property type="status" value="NOT_ANNOTATED_CDS"/>
    <property type="molecule type" value="Genomic_DNA"/>
</dbReference>
<dbReference type="HOGENOM" id="CLU_1662790_0_0_1"/>
<feature type="domain" description="ELMO" evidence="1">
    <location>
        <begin position="58"/>
        <end position="159"/>
    </location>
</feature>
<proteinExistence type="predicted"/>
<accession>T1H331</accession>
<reference evidence="3" key="1">
    <citation type="submission" date="2013-02" db="EMBL/GenBank/DDBJ databases">
        <authorList>
            <person name="Hughes D."/>
        </authorList>
    </citation>
    <scope>NUCLEOTIDE SEQUENCE</scope>
    <source>
        <strain>Durham</strain>
        <strain evidence="3">NC isolate 2 -- Noor lab</strain>
    </source>
</reference>
<dbReference type="GO" id="GO:0048870">
    <property type="term" value="P:cell motility"/>
    <property type="evidence" value="ECO:0007669"/>
    <property type="project" value="TreeGrafter"/>
</dbReference>
<dbReference type="PANTHER" id="PTHR12771">
    <property type="entry name" value="ENGULFMENT AND CELL MOTILITY"/>
    <property type="match status" value="1"/>
</dbReference>
<dbReference type="Pfam" id="PF04727">
    <property type="entry name" value="ELMO_CED12"/>
    <property type="match status" value="1"/>
</dbReference>
<dbReference type="InterPro" id="IPR050868">
    <property type="entry name" value="ELMO_domain-containing"/>
</dbReference>
<evidence type="ECO:0000313" key="2">
    <source>
        <dbReference type="EnsemblMetazoa" id="MESCA010643-PA"/>
    </source>
</evidence>
<sequence length="159" mass="18390">MLKGFEIVKEKEIGHEMAHQLHVLQTLKLGLMESRLRTEWNPQDTESQNKILDLKQRAFREAINNAANNAANSLYPIPNIKEEQYYKKLGFRNTTCPGMDFKVVPPGLLALDCMIYFAINFNIDFTKVIHASAYRTDEHECPFARSSIELIRVLCDVFR</sequence>
<dbReference type="EMBL" id="CAQQ02380383">
    <property type="status" value="NOT_ANNOTATED_CDS"/>
    <property type="molecule type" value="Genomic_DNA"/>
</dbReference>
<dbReference type="AlphaFoldDB" id="T1H331"/>
<dbReference type="OMA" id="RTDEHEC"/>
<reference evidence="2" key="2">
    <citation type="submission" date="2015-06" db="UniProtKB">
        <authorList>
            <consortium name="EnsemblMetazoa"/>
        </authorList>
    </citation>
    <scope>IDENTIFICATION</scope>
</reference>
<evidence type="ECO:0000313" key="3">
    <source>
        <dbReference type="Proteomes" id="UP000015102"/>
    </source>
</evidence>
<dbReference type="GO" id="GO:0007015">
    <property type="term" value="P:actin filament organization"/>
    <property type="evidence" value="ECO:0007669"/>
    <property type="project" value="TreeGrafter"/>
</dbReference>
<dbReference type="PANTHER" id="PTHR12771:SF56">
    <property type="entry name" value="CED-12"/>
    <property type="match status" value="1"/>
</dbReference>
<evidence type="ECO:0000259" key="1">
    <source>
        <dbReference type="PROSITE" id="PS51335"/>
    </source>
</evidence>
<organism evidence="2 3">
    <name type="scientific">Megaselia scalaris</name>
    <name type="common">Humpbacked fly</name>
    <name type="synonym">Phora scalaris</name>
    <dbReference type="NCBI Taxonomy" id="36166"/>
    <lineage>
        <taxon>Eukaryota</taxon>
        <taxon>Metazoa</taxon>
        <taxon>Ecdysozoa</taxon>
        <taxon>Arthropoda</taxon>
        <taxon>Hexapoda</taxon>
        <taxon>Insecta</taxon>
        <taxon>Pterygota</taxon>
        <taxon>Neoptera</taxon>
        <taxon>Endopterygota</taxon>
        <taxon>Diptera</taxon>
        <taxon>Brachycera</taxon>
        <taxon>Muscomorpha</taxon>
        <taxon>Platypezoidea</taxon>
        <taxon>Phoridae</taxon>
        <taxon>Megaseliini</taxon>
        <taxon>Megaselia</taxon>
    </lineage>
</organism>
<protein>
    <recommendedName>
        <fullName evidence="1">ELMO domain-containing protein</fullName>
    </recommendedName>
</protein>
<keyword evidence="3" id="KW-1185">Reference proteome</keyword>
<dbReference type="GO" id="GO:0005886">
    <property type="term" value="C:plasma membrane"/>
    <property type="evidence" value="ECO:0007669"/>
    <property type="project" value="TreeGrafter"/>
</dbReference>